<dbReference type="GO" id="GO:0022857">
    <property type="term" value="F:transmembrane transporter activity"/>
    <property type="evidence" value="ECO:0007669"/>
    <property type="project" value="InterPro"/>
</dbReference>
<evidence type="ECO:0000313" key="7">
    <source>
        <dbReference type="EMBL" id="ORZ34741.1"/>
    </source>
</evidence>
<name>A0A1Y2HLN3_9FUNG</name>
<dbReference type="InterPro" id="IPR020846">
    <property type="entry name" value="MFS_dom"/>
</dbReference>
<dbReference type="InterPro" id="IPR011701">
    <property type="entry name" value="MFS"/>
</dbReference>
<dbReference type="OrthoDB" id="410267at2759"/>
<keyword evidence="4 5" id="KW-0472">Membrane</keyword>
<dbReference type="InterPro" id="IPR036259">
    <property type="entry name" value="MFS_trans_sf"/>
</dbReference>
<dbReference type="EMBL" id="MCFL01000026">
    <property type="protein sequence ID" value="ORZ34741.1"/>
    <property type="molecule type" value="Genomic_DNA"/>
</dbReference>
<evidence type="ECO:0000313" key="8">
    <source>
        <dbReference type="Proteomes" id="UP000193411"/>
    </source>
</evidence>
<evidence type="ECO:0000259" key="6">
    <source>
        <dbReference type="PROSITE" id="PS50850"/>
    </source>
</evidence>
<dbReference type="GO" id="GO:0016020">
    <property type="term" value="C:membrane"/>
    <property type="evidence" value="ECO:0007669"/>
    <property type="project" value="UniProtKB-SubCell"/>
</dbReference>
<gene>
    <name evidence="7" type="ORF">BCR44DRAFT_33567</name>
</gene>
<feature type="transmembrane region" description="Helical" evidence="5">
    <location>
        <begin position="430"/>
        <end position="449"/>
    </location>
</feature>
<evidence type="ECO:0000256" key="4">
    <source>
        <dbReference type="ARBA" id="ARBA00023136"/>
    </source>
</evidence>
<evidence type="ECO:0000256" key="1">
    <source>
        <dbReference type="ARBA" id="ARBA00004141"/>
    </source>
</evidence>
<feature type="transmembrane region" description="Helical" evidence="5">
    <location>
        <begin position="218"/>
        <end position="238"/>
    </location>
</feature>
<feature type="transmembrane region" description="Helical" evidence="5">
    <location>
        <begin position="118"/>
        <end position="138"/>
    </location>
</feature>
<organism evidence="7 8">
    <name type="scientific">Catenaria anguillulae PL171</name>
    <dbReference type="NCBI Taxonomy" id="765915"/>
    <lineage>
        <taxon>Eukaryota</taxon>
        <taxon>Fungi</taxon>
        <taxon>Fungi incertae sedis</taxon>
        <taxon>Blastocladiomycota</taxon>
        <taxon>Blastocladiomycetes</taxon>
        <taxon>Blastocladiales</taxon>
        <taxon>Catenariaceae</taxon>
        <taxon>Catenaria</taxon>
    </lineage>
</organism>
<dbReference type="SUPFAM" id="SSF103473">
    <property type="entry name" value="MFS general substrate transporter"/>
    <property type="match status" value="1"/>
</dbReference>
<sequence>MNASTTPTPRLSSPAALLNHGRQLDDHDEHLPLLFDSRPVPTQPLANWRRIRSFLTTIVLLTAAGVVYLFSAYATQLRDKLGYTQLQVAALASASNIGMLAAGPFTGLLADLYGPRPVAILSVLTMFLAFSSITYSYYVPAASSFVLCSLYYLILGCGASGIDLASIALNVRSFPTHLRGFAVGVPSSFYGLSAFLFVQVQQAWFVNKENGEGATGRFLVFVCAFLGVCTLVSVLGMWEVPFVEDDHVVADDEELHAHRPLIVDEVSIQVAPRTPQSDVDPVTEVDSGLPQFLTRLRSWLLIVAFFFGCGTGLMVIGNIGAVVLALSPHGSSSADPAIQSAQATQVAVLSVFNCLGRVIAGTGSDRTGQKSRPWWLVASMVTMTTACALVSLLPIVDLALITFSTAIIGYAYGTLWSLSPSIVAEWVDPLKFGGVWGFMTFVPALSQQMTNFVFGALFDAHREAAPAIGGSVLGECRGTGCFAGAYLVTMGMCVVGTICAVFLAVGWSGKRKQ</sequence>
<feature type="transmembrane region" description="Helical" evidence="5">
    <location>
        <begin position="150"/>
        <end position="169"/>
    </location>
</feature>
<feature type="transmembrane region" description="Helical" evidence="5">
    <location>
        <begin position="54"/>
        <end position="74"/>
    </location>
</feature>
<keyword evidence="3 5" id="KW-1133">Transmembrane helix</keyword>
<dbReference type="PANTHER" id="PTHR21576:SF158">
    <property type="entry name" value="RIBOSOMAL RNA-PROCESSING PROTEIN 12-LIKE CONSERVED DOMAIN-CONTAINING PROTEIN"/>
    <property type="match status" value="1"/>
</dbReference>
<dbReference type="PANTHER" id="PTHR21576">
    <property type="entry name" value="UNCHARACTERIZED NODULIN-LIKE PROTEIN"/>
    <property type="match status" value="1"/>
</dbReference>
<dbReference type="PROSITE" id="PS50850">
    <property type="entry name" value="MFS"/>
    <property type="match status" value="1"/>
</dbReference>
<evidence type="ECO:0000256" key="2">
    <source>
        <dbReference type="ARBA" id="ARBA00022692"/>
    </source>
</evidence>
<keyword evidence="8" id="KW-1185">Reference proteome</keyword>
<dbReference type="STRING" id="765915.A0A1Y2HLN3"/>
<evidence type="ECO:0000256" key="5">
    <source>
        <dbReference type="SAM" id="Phobius"/>
    </source>
</evidence>
<dbReference type="Gene3D" id="1.20.1250.20">
    <property type="entry name" value="MFS general substrate transporter like domains"/>
    <property type="match status" value="2"/>
</dbReference>
<reference evidence="7 8" key="1">
    <citation type="submission" date="2016-07" db="EMBL/GenBank/DDBJ databases">
        <title>Pervasive Adenine N6-methylation of Active Genes in Fungi.</title>
        <authorList>
            <consortium name="DOE Joint Genome Institute"/>
            <person name="Mondo S.J."/>
            <person name="Dannebaum R.O."/>
            <person name="Kuo R.C."/>
            <person name="Labutti K."/>
            <person name="Haridas S."/>
            <person name="Kuo A."/>
            <person name="Salamov A."/>
            <person name="Ahrendt S.R."/>
            <person name="Lipzen A."/>
            <person name="Sullivan W."/>
            <person name="Andreopoulos W.B."/>
            <person name="Clum A."/>
            <person name="Lindquist E."/>
            <person name="Daum C."/>
            <person name="Ramamoorthy G.K."/>
            <person name="Gryganskyi A."/>
            <person name="Culley D."/>
            <person name="Magnuson J.K."/>
            <person name="James T.Y."/>
            <person name="O'Malley M.A."/>
            <person name="Stajich J.E."/>
            <person name="Spatafora J.W."/>
            <person name="Visel A."/>
            <person name="Grigoriev I.V."/>
        </authorList>
    </citation>
    <scope>NUCLEOTIDE SEQUENCE [LARGE SCALE GENOMIC DNA]</scope>
    <source>
        <strain evidence="7 8">PL171</strain>
    </source>
</reference>
<feature type="transmembrane region" description="Helical" evidence="5">
    <location>
        <begin position="374"/>
        <end position="393"/>
    </location>
</feature>
<feature type="transmembrane region" description="Helical" evidence="5">
    <location>
        <begin position="86"/>
        <end position="106"/>
    </location>
</feature>
<dbReference type="Proteomes" id="UP000193411">
    <property type="component" value="Unassembled WGS sequence"/>
</dbReference>
<feature type="transmembrane region" description="Helical" evidence="5">
    <location>
        <begin position="483"/>
        <end position="507"/>
    </location>
</feature>
<evidence type="ECO:0000256" key="3">
    <source>
        <dbReference type="ARBA" id="ARBA00022989"/>
    </source>
</evidence>
<keyword evidence="2 5" id="KW-0812">Transmembrane</keyword>
<feature type="transmembrane region" description="Helical" evidence="5">
    <location>
        <begin position="189"/>
        <end position="206"/>
    </location>
</feature>
<accession>A0A1Y2HLN3</accession>
<feature type="transmembrane region" description="Helical" evidence="5">
    <location>
        <begin position="399"/>
        <end position="418"/>
    </location>
</feature>
<dbReference type="AlphaFoldDB" id="A0A1Y2HLN3"/>
<dbReference type="Pfam" id="PF07690">
    <property type="entry name" value="MFS_1"/>
    <property type="match status" value="1"/>
</dbReference>
<feature type="domain" description="Major facilitator superfamily (MFS) profile" evidence="6">
    <location>
        <begin position="51"/>
        <end position="508"/>
    </location>
</feature>
<protein>
    <submittedName>
        <fullName evidence="7">Major facilitator superfamily domain-containing protein</fullName>
    </submittedName>
</protein>
<comment type="caution">
    <text evidence="7">The sequence shown here is derived from an EMBL/GenBank/DDBJ whole genome shotgun (WGS) entry which is preliminary data.</text>
</comment>
<comment type="subcellular location">
    <subcellularLocation>
        <location evidence="1">Membrane</location>
        <topology evidence="1">Multi-pass membrane protein</topology>
    </subcellularLocation>
</comment>
<feature type="transmembrane region" description="Helical" evidence="5">
    <location>
        <begin position="299"/>
        <end position="326"/>
    </location>
</feature>
<proteinExistence type="predicted"/>